<feature type="transmembrane region" description="Helical" evidence="1">
    <location>
        <begin position="75"/>
        <end position="96"/>
    </location>
</feature>
<evidence type="ECO:0000313" key="2">
    <source>
        <dbReference type="EMBL" id="NSL52405.1"/>
    </source>
</evidence>
<organism evidence="2 3">
    <name type="scientific">Calidifontibacillus erzurumensis</name>
    <dbReference type="NCBI Taxonomy" id="2741433"/>
    <lineage>
        <taxon>Bacteria</taxon>
        <taxon>Bacillati</taxon>
        <taxon>Bacillota</taxon>
        <taxon>Bacilli</taxon>
        <taxon>Bacillales</taxon>
        <taxon>Bacillaceae</taxon>
        <taxon>Calidifontibacillus/Schinkia group</taxon>
        <taxon>Calidifontibacillus</taxon>
    </lineage>
</organism>
<comment type="caution">
    <text evidence="2">The sequence shown here is derived from an EMBL/GenBank/DDBJ whole genome shotgun (WGS) entry which is preliminary data.</text>
</comment>
<dbReference type="RefSeq" id="WP_173731614.1">
    <property type="nucleotide sequence ID" value="NZ_JABTTE010000016.1"/>
</dbReference>
<sequence>MSTLLPLPVVFDKNEWFVIIMVIISYSILFFRSKFIPWSIIILLILFSAAIARMADQILAKPMIDYYDIMDSDKYELFGFFTYFLYGPIAYLFVFFYEKFNIQGLSILFYIVGWSLISVIFEWITVWFGVFTFKEWIPLYSFPVYLFVQSLTLLFYLFLKRHKAVAKVK</sequence>
<keyword evidence="1" id="KW-0472">Membrane</keyword>
<keyword evidence="3" id="KW-1185">Reference proteome</keyword>
<evidence type="ECO:0000313" key="3">
    <source>
        <dbReference type="Proteomes" id="UP000625804"/>
    </source>
</evidence>
<feature type="transmembrane region" description="Helical" evidence="1">
    <location>
        <begin position="15"/>
        <end position="31"/>
    </location>
</feature>
<name>A0A8J8KF14_9BACI</name>
<accession>A0A8J8KF14</accession>
<evidence type="ECO:0000256" key="1">
    <source>
        <dbReference type="SAM" id="Phobius"/>
    </source>
</evidence>
<proteinExistence type="predicted"/>
<dbReference type="EMBL" id="JABTTE010000016">
    <property type="protein sequence ID" value="NSL52405.1"/>
    <property type="molecule type" value="Genomic_DNA"/>
</dbReference>
<feature type="transmembrane region" description="Helical" evidence="1">
    <location>
        <begin position="38"/>
        <end position="55"/>
    </location>
</feature>
<dbReference type="Proteomes" id="UP000625804">
    <property type="component" value="Unassembled WGS sequence"/>
</dbReference>
<reference evidence="2" key="1">
    <citation type="submission" date="2020-06" db="EMBL/GenBank/DDBJ databases">
        <title>A novel thermopfilic bacterium from Erzurum, Turkey.</title>
        <authorList>
            <person name="Adiguzel A."/>
            <person name="Ay H."/>
            <person name="Baltaci M.O."/>
        </authorList>
    </citation>
    <scope>NUCLEOTIDE SEQUENCE</scope>
    <source>
        <strain evidence="2">P2</strain>
    </source>
</reference>
<keyword evidence="1" id="KW-0812">Transmembrane</keyword>
<feature type="transmembrane region" description="Helical" evidence="1">
    <location>
        <begin position="136"/>
        <end position="159"/>
    </location>
</feature>
<feature type="transmembrane region" description="Helical" evidence="1">
    <location>
        <begin position="108"/>
        <end position="130"/>
    </location>
</feature>
<gene>
    <name evidence="2" type="ORF">HR057_11640</name>
</gene>
<protein>
    <submittedName>
        <fullName evidence="2">Uncharacterized protein</fullName>
    </submittedName>
</protein>
<keyword evidence="1" id="KW-1133">Transmembrane helix</keyword>
<dbReference type="AlphaFoldDB" id="A0A8J8KF14"/>